<dbReference type="InterPro" id="IPR010378">
    <property type="entry name" value="TRAPPC13"/>
</dbReference>
<gene>
    <name evidence="3" type="ORF">U0070_021839</name>
</gene>
<evidence type="ECO:0000259" key="2">
    <source>
        <dbReference type="Pfam" id="PF23647"/>
    </source>
</evidence>
<evidence type="ECO:0000313" key="4">
    <source>
        <dbReference type="Proteomes" id="UP001488838"/>
    </source>
</evidence>
<dbReference type="Proteomes" id="UP001488838">
    <property type="component" value="Unassembled WGS sequence"/>
</dbReference>
<comment type="caution">
    <text evidence="3">The sequence shown here is derived from an EMBL/GenBank/DDBJ whole genome shotgun (WGS) entry which is preliminary data.</text>
</comment>
<sequence>MFLRKLCIFSPLKPLKIDTKFYNSDKDDLFLEVQIQNISLSTVFIRKVSLELPEMYTEEALNTLNLDGEDECTFGTRTFLQAREGRHYLYHLRVKEEYLEEARKLSGLTEMGKLEIVWKRELGGIAMLHTVLLEREARSCGELKLSLEKIPDTVAREEPFQITCKITNCTDKKMKLLLKMHDTTSVRWCGHSGRSLGKLMPGSSLSFTLTLLCLQLGLRRISGIQIIDTTLKTKYCYDGVAKVCVVPSMMKMES</sequence>
<feature type="domain" description="Trafficking protein particle complex subunit 13 C-terminal" evidence="1">
    <location>
        <begin position="151"/>
        <end position="245"/>
    </location>
</feature>
<organism evidence="3 4">
    <name type="scientific">Myodes glareolus</name>
    <name type="common">Bank vole</name>
    <name type="synonym">Clethrionomys glareolus</name>
    <dbReference type="NCBI Taxonomy" id="447135"/>
    <lineage>
        <taxon>Eukaryota</taxon>
        <taxon>Metazoa</taxon>
        <taxon>Chordata</taxon>
        <taxon>Craniata</taxon>
        <taxon>Vertebrata</taxon>
        <taxon>Euteleostomi</taxon>
        <taxon>Mammalia</taxon>
        <taxon>Eutheria</taxon>
        <taxon>Euarchontoglires</taxon>
        <taxon>Glires</taxon>
        <taxon>Rodentia</taxon>
        <taxon>Myomorpha</taxon>
        <taxon>Muroidea</taxon>
        <taxon>Cricetidae</taxon>
        <taxon>Arvicolinae</taxon>
        <taxon>Myodes</taxon>
    </lineage>
</organism>
<dbReference type="InterPro" id="IPR055429">
    <property type="entry name" value="TRAPPC13_M"/>
</dbReference>
<dbReference type="InterPro" id="IPR055428">
    <property type="entry name" value="TRAPPC13_C"/>
</dbReference>
<name>A0AAW0HD18_MYOGA</name>
<accession>A0AAW0HD18</accession>
<reference evidence="3 4" key="1">
    <citation type="journal article" date="2023" name="bioRxiv">
        <title>Conserved and derived expression patterns and positive selection on dental genes reveal complex evolutionary context of ever-growing rodent molars.</title>
        <authorList>
            <person name="Calamari Z.T."/>
            <person name="Song A."/>
            <person name="Cohen E."/>
            <person name="Akter M."/>
            <person name="Roy R.D."/>
            <person name="Hallikas O."/>
            <person name="Christensen M.M."/>
            <person name="Li P."/>
            <person name="Marangoni P."/>
            <person name="Jernvall J."/>
            <person name="Klein O.D."/>
        </authorList>
    </citation>
    <scope>NUCLEOTIDE SEQUENCE [LARGE SCALE GENOMIC DNA]</scope>
    <source>
        <strain evidence="3">V071</strain>
    </source>
</reference>
<evidence type="ECO:0000259" key="1">
    <source>
        <dbReference type="Pfam" id="PF23643"/>
    </source>
</evidence>
<evidence type="ECO:0000313" key="3">
    <source>
        <dbReference type="EMBL" id="KAK7800092.1"/>
    </source>
</evidence>
<keyword evidence="4" id="KW-1185">Reference proteome</keyword>
<protein>
    <recommendedName>
        <fullName evidence="5">Trafficking protein particle complex subunit 13</fullName>
    </recommendedName>
</protein>
<dbReference type="PANTHER" id="PTHR13134">
    <property type="entry name" value="TRAFFICKING PROTEIN PARTICLE COMPLEX SUBUNIT 13"/>
    <property type="match status" value="1"/>
</dbReference>
<feature type="domain" description="Trafficking protein particle complex subunit 13 middle" evidence="2">
    <location>
        <begin position="15"/>
        <end position="137"/>
    </location>
</feature>
<dbReference type="GO" id="GO:1990072">
    <property type="term" value="C:TRAPPIII protein complex"/>
    <property type="evidence" value="ECO:0007669"/>
    <property type="project" value="TreeGrafter"/>
</dbReference>
<dbReference type="Pfam" id="PF23647">
    <property type="entry name" value="TRAPPC13_M"/>
    <property type="match status" value="1"/>
</dbReference>
<proteinExistence type="predicted"/>
<dbReference type="AlphaFoldDB" id="A0AAW0HD18"/>
<dbReference type="Pfam" id="PF23643">
    <property type="entry name" value="TRAPPC13_C"/>
    <property type="match status" value="1"/>
</dbReference>
<dbReference type="PANTHER" id="PTHR13134:SF3">
    <property type="entry name" value="TRAFFICKING PROTEIN PARTICLE COMPLEX SUBUNIT 13"/>
    <property type="match status" value="1"/>
</dbReference>
<dbReference type="EMBL" id="JBBHLL010000572">
    <property type="protein sequence ID" value="KAK7800092.1"/>
    <property type="molecule type" value="Genomic_DNA"/>
</dbReference>
<evidence type="ECO:0008006" key="5">
    <source>
        <dbReference type="Google" id="ProtNLM"/>
    </source>
</evidence>